<name>A0A562T8A2_9HYPH</name>
<sequence length="174" mass="19938">MTSPKIVSVSPSAKNDETANEMPEFKLQDSVENKKGLKVNFKKQEFVRKEIEKHTPLSRSELEDIYDQAEYLKAWAKTVDKPEVSRPDALLKSINDGAQKSPLHTFKPKGDAQKRCITISLHTTKSCNPILHICVRRAFRPVLMRPQSMAGLKTRTVTWKSKPITAHIKRWRMV</sequence>
<comment type="caution">
    <text evidence="2">The sequence shown here is derived from an EMBL/GenBank/DDBJ whole genome shotgun (WGS) entry which is preliminary data.</text>
</comment>
<gene>
    <name evidence="2" type="ORF">JM93_01631</name>
</gene>
<dbReference type="EMBL" id="VLLF01000003">
    <property type="protein sequence ID" value="TWI89428.1"/>
    <property type="molecule type" value="Genomic_DNA"/>
</dbReference>
<dbReference type="AlphaFoldDB" id="A0A562T8A2"/>
<organism evidence="2 3">
    <name type="scientific">Roseibium hamelinense</name>
    <dbReference type="NCBI Taxonomy" id="150831"/>
    <lineage>
        <taxon>Bacteria</taxon>
        <taxon>Pseudomonadati</taxon>
        <taxon>Pseudomonadota</taxon>
        <taxon>Alphaproteobacteria</taxon>
        <taxon>Hyphomicrobiales</taxon>
        <taxon>Stappiaceae</taxon>
        <taxon>Roseibium</taxon>
    </lineage>
</organism>
<evidence type="ECO:0000256" key="1">
    <source>
        <dbReference type="SAM" id="MobiDB-lite"/>
    </source>
</evidence>
<proteinExistence type="predicted"/>
<evidence type="ECO:0000313" key="3">
    <source>
        <dbReference type="Proteomes" id="UP000320593"/>
    </source>
</evidence>
<keyword evidence="3" id="KW-1185">Reference proteome</keyword>
<feature type="region of interest" description="Disordered" evidence="1">
    <location>
        <begin position="1"/>
        <end position="27"/>
    </location>
</feature>
<reference evidence="2 3" key="1">
    <citation type="submission" date="2019-07" db="EMBL/GenBank/DDBJ databases">
        <title>Genomic Encyclopedia of Archaeal and Bacterial Type Strains, Phase II (KMG-II): from individual species to whole genera.</title>
        <authorList>
            <person name="Goeker M."/>
        </authorList>
    </citation>
    <scope>NUCLEOTIDE SEQUENCE [LARGE SCALE GENOMIC DNA]</scope>
    <source>
        <strain evidence="2 3">ATCC BAA-252</strain>
    </source>
</reference>
<dbReference type="Proteomes" id="UP000320593">
    <property type="component" value="Unassembled WGS sequence"/>
</dbReference>
<accession>A0A562T8A2</accession>
<evidence type="ECO:0000313" key="2">
    <source>
        <dbReference type="EMBL" id="TWI89428.1"/>
    </source>
</evidence>
<feature type="compositionally biased region" description="Polar residues" evidence="1">
    <location>
        <begin position="1"/>
        <end position="13"/>
    </location>
</feature>
<protein>
    <submittedName>
        <fullName evidence="2">Uncharacterized protein</fullName>
    </submittedName>
</protein>